<evidence type="ECO:0008006" key="4">
    <source>
        <dbReference type="Google" id="ProtNLM"/>
    </source>
</evidence>
<feature type="chain" id="PRO_5045406074" description="DUF2946 domain-containing protein" evidence="1">
    <location>
        <begin position="26"/>
        <end position="128"/>
    </location>
</feature>
<dbReference type="RefSeq" id="WP_258810875.1">
    <property type="nucleotide sequence ID" value="NZ_JANUGU010000001.1"/>
</dbReference>
<comment type="caution">
    <text evidence="2">The sequence shown here is derived from an EMBL/GenBank/DDBJ whole genome shotgun (WGS) entry which is preliminary data.</text>
</comment>
<feature type="signal peptide" evidence="1">
    <location>
        <begin position="1"/>
        <end position="25"/>
    </location>
</feature>
<dbReference type="Proteomes" id="UP001204621">
    <property type="component" value="Unassembled WGS sequence"/>
</dbReference>
<evidence type="ECO:0000256" key="1">
    <source>
        <dbReference type="SAM" id="SignalP"/>
    </source>
</evidence>
<reference evidence="2 3" key="1">
    <citation type="submission" date="2022-08" db="EMBL/GenBank/DDBJ databases">
        <title>Reclassification of Massilia species as members of the genera Telluria, Duganella, Pseudoduganella, Mokoshia gen. nov. and Zemynaea gen. nov. using orthogonal and non-orthogonal genome-based approaches.</title>
        <authorList>
            <person name="Bowman J.P."/>
        </authorList>
    </citation>
    <scope>NUCLEOTIDE SEQUENCE [LARGE SCALE GENOMIC DNA]</scope>
    <source>
        <strain evidence="2 3">JCM 31606</strain>
    </source>
</reference>
<gene>
    <name evidence="2" type="ORF">NX778_06605</name>
</gene>
<protein>
    <recommendedName>
        <fullName evidence="4">DUF2946 domain-containing protein</fullName>
    </recommendedName>
</protein>
<sequence>MKSFLRILIVWLVLLAVPFAGFAQAATSCCPPGGAHAMQQTRAEMHHHDGAGHHACAGHHGTQDHTSKHDAKCANCAACCTGAMLAPLAFAPPAVTPPPSTHAIAFDIGHVPTVDLDHPERPPRFARA</sequence>
<dbReference type="EMBL" id="JANUGU010000001">
    <property type="protein sequence ID" value="MCS0657732.1"/>
    <property type="molecule type" value="Genomic_DNA"/>
</dbReference>
<evidence type="ECO:0000313" key="2">
    <source>
        <dbReference type="EMBL" id="MCS0657732.1"/>
    </source>
</evidence>
<dbReference type="PROSITE" id="PS51257">
    <property type="entry name" value="PROKAR_LIPOPROTEIN"/>
    <property type="match status" value="1"/>
</dbReference>
<evidence type="ECO:0000313" key="3">
    <source>
        <dbReference type="Proteomes" id="UP001204621"/>
    </source>
</evidence>
<accession>A0ABT2CUT2</accession>
<keyword evidence="3" id="KW-1185">Reference proteome</keyword>
<proteinExistence type="predicted"/>
<keyword evidence="1" id="KW-0732">Signal</keyword>
<name>A0ABT2CUT2_9BURK</name>
<organism evidence="2 3">
    <name type="scientific">Massilia terrae</name>
    <dbReference type="NCBI Taxonomy" id="1811224"/>
    <lineage>
        <taxon>Bacteria</taxon>
        <taxon>Pseudomonadati</taxon>
        <taxon>Pseudomonadota</taxon>
        <taxon>Betaproteobacteria</taxon>
        <taxon>Burkholderiales</taxon>
        <taxon>Oxalobacteraceae</taxon>
        <taxon>Telluria group</taxon>
        <taxon>Massilia</taxon>
    </lineage>
</organism>